<dbReference type="InterPro" id="IPR018674">
    <property type="entry name" value="DUF2142_membrane"/>
</dbReference>
<evidence type="ECO:0000256" key="1">
    <source>
        <dbReference type="SAM" id="Phobius"/>
    </source>
</evidence>
<feature type="transmembrane region" description="Helical" evidence="1">
    <location>
        <begin position="401"/>
        <end position="422"/>
    </location>
</feature>
<keyword evidence="1" id="KW-0812">Transmembrane</keyword>
<dbReference type="eggNOG" id="COG4713">
    <property type="taxonomic scope" value="Bacteria"/>
</dbReference>
<dbReference type="OrthoDB" id="3229258at2"/>
<comment type="caution">
    <text evidence="2">The sequence shown here is derived from an EMBL/GenBank/DDBJ whole genome shotgun (WGS) entry which is preliminary data.</text>
</comment>
<sequence>MTDSASIGVNRQHMVIMESVRHGAGRGILWWFVMNPYPNDHVNRSCQGRTPVIVLVLVLLCGVLGIVTVPPGSTPDVWAHVYRVDAMLNGDVIARPVRAMSDYHPNAAHNTGGWVNDDVIAFSLANDRHYVSGLVDAASITVNDGHRSEVPFDNTAVYPPIAYLPQLSAFVVGRLLHLNVTWQFYLAEVFQLAVYLMAVWIGLRVLAGIPSSRWFRMLAGLLAVCLALPDSFMFSPDSTVVALSLPLTCMLIRCLQADRLEAGDCVLLIGLTGILALSKFAYAPCLLMALMLIITHRRMPMRSRLILVAGCVLSVMLLLTWLKFGTGFATNPSRVPYDEVLRRQRELLAAPHRFLPRMFYSIVRLQGWSWWEPPLLFLFWMLALAALMLTVIVWRRDRQRLLFWLMSWTTIMGCVTLVYVAIWTQFTLTGQAGVVGINSRYFLPLVPPLAMQCADALHAIRENLAR</sequence>
<dbReference type="EMBL" id="JGYN01000013">
    <property type="protein sequence ID" value="KFI50781.1"/>
    <property type="molecule type" value="Genomic_DNA"/>
</dbReference>
<dbReference type="RefSeq" id="WP_081892084.1">
    <property type="nucleotide sequence ID" value="NZ_JDUU01000014.1"/>
</dbReference>
<protein>
    <recommendedName>
        <fullName evidence="4">DUF2142 domain-containing protein</fullName>
    </recommendedName>
</protein>
<feature type="transmembrane region" description="Helical" evidence="1">
    <location>
        <begin position="266"/>
        <end position="293"/>
    </location>
</feature>
<reference evidence="2 3" key="1">
    <citation type="submission" date="2014-03" db="EMBL/GenBank/DDBJ databases">
        <title>Genomics of Bifidobacteria.</title>
        <authorList>
            <person name="Ventura M."/>
            <person name="Milani C."/>
            <person name="Lugli G.A."/>
        </authorList>
    </citation>
    <scope>NUCLEOTIDE SEQUENCE [LARGE SCALE GENOMIC DNA]</scope>
    <source>
        <strain evidence="2 3">DSM 23969</strain>
    </source>
</reference>
<name>A0A086ZW81_9BIFI</name>
<feature type="transmembrane region" description="Helical" evidence="1">
    <location>
        <begin position="52"/>
        <end position="69"/>
    </location>
</feature>
<evidence type="ECO:0000313" key="3">
    <source>
        <dbReference type="Proteomes" id="UP000029108"/>
    </source>
</evidence>
<feature type="transmembrane region" description="Helical" evidence="1">
    <location>
        <begin position="375"/>
        <end position="394"/>
    </location>
</feature>
<dbReference type="Pfam" id="PF09913">
    <property type="entry name" value="DUF2142"/>
    <property type="match status" value="1"/>
</dbReference>
<proteinExistence type="predicted"/>
<evidence type="ECO:0000313" key="2">
    <source>
        <dbReference type="EMBL" id="KFI50781.1"/>
    </source>
</evidence>
<keyword evidence="1" id="KW-1133">Transmembrane helix</keyword>
<feature type="transmembrane region" description="Helical" evidence="1">
    <location>
        <begin position="182"/>
        <end position="203"/>
    </location>
</feature>
<gene>
    <name evidence="2" type="ORF">BBIA_1574</name>
</gene>
<dbReference type="STRING" id="1437608.GCA_000771645_00656"/>
<keyword evidence="3" id="KW-1185">Reference proteome</keyword>
<feature type="transmembrane region" description="Helical" evidence="1">
    <location>
        <begin position="305"/>
        <end position="324"/>
    </location>
</feature>
<dbReference type="AlphaFoldDB" id="A0A086ZW81"/>
<organism evidence="2 3">
    <name type="scientific">Bifidobacterium biavatii DSM 23969</name>
    <dbReference type="NCBI Taxonomy" id="1437608"/>
    <lineage>
        <taxon>Bacteria</taxon>
        <taxon>Bacillati</taxon>
        <taxon>Actinomycetota</taxon>
        <taxon>Actinomycetes</taxon>
        <taxon>Bifidobacteriales</taxon>
        <taxon>Bifidobacteriaceae</taxon>
        <taxon>Bifidobacterium</taxon>
    </lineage>
</organism>
<accession>A0A086ZW81</accession>
<feature type="transmembrane region" description="Helical" evidence="1">
    <location>
        <begin position="215"/>
        <end position="234"/>
    </location>
</feature>
<keyword evidence="1" id="KW-0472">Membrane</keyword>
<evidence type="ECO:0008006" key="4">
    <source>
        <dbReference type="Google" id="ProtNLM"/>
    </source>
</evidence>
<dbReference type="Proteomes" id="UP000029108">
    <property type="component" value="Unassembled WGS sequence"/>
</dbReference>